<evidence type="ECO:0000256" key="4">
    <source>
        <dbReference type="ARBA" id="ARBA00023163"/>
    </source>
</evidence>
<feature type="compositionally biased region" description="Polar residues" evidence="6">
    <location>
        <begin position="444"/>
        <end position="462"/>
    </location>
</feature>
<organism evidence="8 9">
    <name type="scientific">Aspergillus hiratsukae</name>
    <dbReference type="NCBI Taxonomy" id="1194566"/>
    <lineage>
        <taxon>Eukaryota</taxon>
        <taxon>Fungi</taxon>
        <taxon>Dikarya</taxon>
        <taxon>Ascomycota</taxon>
        <taxon>Pezizomycotina</taxon>
        <taxon>Eurotiomycetes</taxon>
        <taxon>Eurotiomycetidae</taxon>
        <taxon>Eurotiales</taxon>
        <taxon>Aspergillaceae</taxon>
        <taxon>Aspergillus</taxon>
        <taxon>Aspergillus subgen. Fumigati</taxon>
    </lineage>
</organism>
<evidence type="ECO:0000259" key="7">
    <source>
        <dbReference type="SMART" id="SM00906"/>
    </source>
</evidence>
<dbReference type="GO" id="GO:0008270">
    <property type="term" value="F:zinc ion binding"/>
    <property type="evidence" value="ECO:0007669"/>
    <property type="project" value="InterPro"/>
</dbReference>
<dbReference type="InterPro" id="IPR001130">
    <property type="entry name" value="TatD-like"/>
</dbReference>
<keyword evidence="5" id="KW-0539">Nucleus</keyword>
<name>A0A8H6P3G6_9EURO</name>
<gene>
    <name evidence="8" type="ORF">CNMCM5793_005289</name>
</gene>
<evidence type="ECO:0000313" key="9">
    <source>
        <dbReference type="Proteomes" id="UP000630445"/>
    </source>
</evidence>
<feature type="region of interest" description="Disordered" evidence="6">
    <location>
        <begin position="945"/>
        <end position="1014"/>
    </location>
</feature>
<feature type="region of interest" description="Disordered" evidence="6">
    <location>
        <begin position="395"/>
        <end position="418"/>
    </location>
</feature>
<evidence type="ECO:0000256" key="1">
    <source>
        <dbReference type="ARBA" id="ARBA00022833"/>
    </source>
</evidence>
<dbReference type="AlphaFoldDB" id="A0A8H6P3G6"/>
<dbReference type="PANTHER" id="PTHR47171">
    <property type="entry name" value="FARA-RELATED"/>
    <property type="match status" value="1"/>
</dbReference>
<protein>
    <recommendedName>
        <fullName evidence="7">Xylanolytic transcriptional activator regulatory domain-containing protein</fullName>
    </recommendedName>
</protein>
<feature type="domain" description="Xylanolytic transcriptional activator regulatory" evidence="7">
    <location>
        <begin position="671"/>
        <end position="743"/>
    </location>
</feature>
<feature type="compositionally biased region" description="Polar residues" evidence="6">
    <location>
        <begin position="952"/>
        <end position="964"/>
    </location>
</feature>
<keyword evidence="9" id="KW-1185">Reference proteome</keyword>
<feature type="region of interest" description="Disordered" evidence="6">
    <location>
        <begin position="432"/>
        <end position="479"/>
    </location>
</feature>
<dbReference type="GO" id="GO:0006351">
    <property type="term" value="P:DNA-templated transcription"/>
    <property type="evidence" value="ECO:0007669"/>
    <property type="project" value="InterPro"/>
</dbReference>
<evidence type="ECO:0000256" key="6">
    <source>
        <dbReference type="SAM" id="MobiDB-lite"/>
    </source>
</evidence>
<dbReference type="InterPro" id="IPR032466">
    <property type="entry name" value="Metal_Hydrolase"/>
</dbReference>
<reference evidence="8" key="1">
    <citation type="submission" date="2020-06" db="EMBL/GenBank/DDBJ databases">
        <title>Draft genome sequences of strains closely related to Aspergillus parafelis and Aspergillus hiratsukae.</title>
        <authorList>
            <person name="Dos Santos R.A.C."/>
            <person name="Rivero-Menendez O."/>
            <person name="Steenwyk J.L."/>
            <person name="Mead M.E."/>
            <person name="Goldman G.H."/>
            <person name="Alastruey-Izquierdo A."/>
            <person name="Rokas A."/>
        </authorList>
    </citation>
    <scope>NUCLEOTIDE SEQUENCE</scope>
    <source>
        <strain evidence="8">CNM-CM5793</strain>
    </source>
</reference>
<evidence type="ECO:0000256" key="5">
    <source>
        <dbReference type="ARBA" id="ARBA00023242"/>
    </source>
</evidence>
<keyword evidence="4" id="KW-0804">Transcription</keyword>
<dbReference type="GO" id="GO:0016788">
    <property type="term" value="F:hydrolase activity, acting on ester bonds"/>
    <property type="evidence" value="ECO:0007669"/>
    <property type="project" value="InterPro"/>
</dbReference>
<sequence length="1096" mass="125036">MPGNEHDEVSEFPWELGVYDAHCHPTDTISSIPDIPRMKATTLTVMATRAEDQDLVFQTAKDLSNEKLTVQDAKTDRVLPCFGWHPWFSHQIVDDQRSSSQAAQGILDPESKKKHYRKVLTPAPEDEDFISSLPDPKPLSQFISETRERLLAFPNALVGEVGLDRAFRLPQPWTQQEAEKRNVQMTPGSREGRKLSPYRVQMEHQKAILKAQLRLAGELRRPVSVHSVQAHGAVFDVFKELWSGHERRVPPRRERRRRLSVEGAHAESDAEDEQARKSLKREDTPLPYPPRICMHSYSGPVEQLKQFLNPSNPSDVYFSFSSVINFSGASSQKVVAVIKALPEDRLLIESDLHTAGKQMDDLLEEVARQIWKTDCRIHEKKKRLAARSILNPVPIRCRPPSTSEHVPEASPPPAISEPTAFTTAFRGVQPEAAAPPASVVPNVQSKAQHPRGNSYSRTSPQAQEYHRPPDSDRSAEQDAHADFEKRLVKLIDDEEGSGSREIQRGVRAIYVGHELSNMSFLIRQQRDKDDDVYHFAGNEIPRRQLKTGHDQLLVDALTLPEPALVDELVQAYFTHVNPGYPIVEEDQFMSQYRNRDPSDPPPILLLQAILLVGCHVMHPNPERDTLKDIFFRRAKWLFDSRIERNRDTMVQAALLLTWHSDCPDDDVSANAHYWVGVAARIATGLGMHRNTVSSKFVPRDRRTWRRLWYILVQFDVMVSLSHGRPHAINLEDSDVSPLTASDFEGCGARVQTDYVIHFSELCTMISYIVRERFGLRVSSERRKAVLQEADEALANWSLRLPDNLRLRASDMDPWSAMLHLTYNNFLILLHRPHPRASAYSDDYGPHDAEICSAAASVIASIFEELRLNDRLKYLWYSGVHTLFTAMIQVRVELRFSNPVLAINALRRFDSASYSLRELANYWSHATTILRLFENSKRLQEDLRLATSERSRPFSSTHDQSQSLTQNQDQTQNKNQNQNQHTSTDSNTPLQPSQPNRHLPSYNVPTPDSAPLPLTTVSPHQPFDSWIPSTNLATVDAMDQPREFLDWRQLFSFTDPDQSVLPMSMDGLTELEDEWRQIYWQETPMSDLLQDGGWMHG</sequence>
<feature type="compositionally biased region" description="Basic and acidic residues" evidence="6">
    <location>
        <begin position="464"/>
        <end position="479"/>
    </location>
</feature>
<evidence type="ECO:0000256" key="2">
    <source>
        <dbReference type="ARBA" id="ARBA00023015"/>
    </source>
</evidence>
<feature type="compositionally biased region" description="Basic and acidic residues" evidence="6">
    <location>
        <begin position="264"/>
        <end position="284"/>
    </location>
</feature>
<dbReference type="SMART" id="SM00906">
    <property type="entry name" value="Fungal_trans"/>
    <property type="match status" value="1"/>
</dbReference>
<feature type="region of interest" description="Disordered" evidence="6">
    <location>
        <begin position="249"/>
        <end position="287"/>
    </location>
</feature>
<dbReference type="EMBL" id="JACBAD010002099">
    <property type="protein sequence ID" value="KAF7116732.1"/>
    <property type="molecule type" value="Genomic_DNA"/>
</dbReference>
<feature type="compositionally biased region" description="Low complexity" evidence="6">
    <location>
        <begin position="432"/>
        <end position="443"/>
    </location>
</feature>
<dbReference type="Pfam" id="PF04082">
    <property type="entry name" value="Fungal_trans"/>
    <property type="match status" value="1"/>
</dbReference>
<dbReference type="InterPro" id="IPR052073">
    <property type="entry name" value="Amide_Lactam_Regulators"/>
</dbReference>
<dbReference type="GO" id="GO:0003677">
    <property type="term" value="F:DNA binding"/>
    <property type="evidence" value="ECO:0007669"/>
    <property type="project" value="UniProtKB-KW"/>
</dbReference>
<dbReference type="Pfam" id="PF01026">
    <property type="entry name" value="TatD_DNase"/>
    <property type="match status" value="1"/>
</dbReference>
<dbReference type="OrthoDB" id="4236860at2759"/>
<comment type="caution">
    <text evidence="8">The sequence shown here is derived from an EMBL/GenBank/DDBJ whole genome shotgun (WGS) entry which is preliminary data.</text>
</comment>
<keyword evidence="1" id="KW-0862">Zinc</keyword>
<dbReference type="Proteomes" id="UP000630445">
    <property type="component" value="Unassembled WGS sequence"/>
</dbReference>
<dbReference type="SUPFAM" id="SSF51556">
    <property type="entry name" value="Metallo-dependent hydrolases"/>
    <property type="match status" value="1"/>
</dbReference>
<accession>A0A8H6P3G6</accession>
<feature type="compositionally biased region" description="Polar residues" evidence="6">
    <location>
        <begin position="980"/>
        <end position="995"/>
    </location>
</feature>
<dbReference type="InterPro" id="IPR007219">
    <property type="entry name" value="XnlR_reg_dom"/>
</dbReference>
<dbReference type="PANTHER" id="PTHR47171:SF4">
    <property type="entry name" value="ACETAMIDASE REGULATORY PROTEIN"/>
    <property type="match status" value="1"/>
</dbReference>
<evidence type="ECO:0000256" key="3">
    <source>
        <dbReference type="ARBA" id="ARBA00023125"/>
    </source>
</evidence>
<proteinExistence type="predicted"/>
<evidence type="ECO:0000313" key="8">
    <source>
        <dbReference type="EMBL" id="KAF7116732.1"/>
    </source>
</evidence>
<dbReference type="Gene3D" id="3.20.20.140">
    <property type="entry name" value="Metal-dependent hydrolases"/>
    <property type="match status" value="1"/>
</dbReference>
<keyword evidence="3" id="KW-0238">DNA-binding</keyword>
<keyword evidence="2" id="KW-0805">Transcription regulation</keyword>
<dbReference type="CDD" id="cd12148">
    <property type="entry name" value="fungal_TF_MHR"/>
    <property type="match status" value="1"/>
</dbReference>
<feature type="compositionally biased region" description="Low complexity" evidence="6">
    <location>
        <begin position="965"/>
        <end position="979"/>
    </location>
</feature>